<evidence type="ECO:0000256" key="6">
    <source>
        <dbReference type="SAM" id="MobiDB-lite"/>
    </source>
</evidence>
<evidence type="ECO:0000259" key="8">
    <source>
        <dbReference type="PROSITE" id="PS50850"/>
    </source>
</evidence>
<gene>
    <name evidence="9" type="ORF">MMYC01_208539</name>
</gene>
<dbReference type="InterPro" id="IPR011701">
    <property type="entry name" value="MFS"/>
</dbReference>
<feature type="transmembrane region" description="Helical" evidence="7">
    <location>
        <begin position="76"/>
        <end position="101"/>
    </location>
</feature>
<evidence type="ECO:0000256" key="7">
    <source>
        <dbReference type="SAM" id="Phobius"/>
    </source>
</evidence>
<dbReference type="PANTHER" id="PTHR23501">
    <property type="entry name" value="MAJOR FACILITATOR SUPERFAMILY"/>
    <property type="match status" value="1"/>
</dbReference>
<evidence type="ECO:0000256" key="1">
    <source>
        <dbReference type="ARBA" id="ARBA00004127"/>
    </source>
</evidence>
<name>A0A175W1J7_9PEZI</name>
<dbReference type="GO" id="GO:0000329">
    <property type="term" value="C:fungal-type vacuole membrane"/>
    <property type="evidence" value="ECO:0007669"/>
    <property type="project" value="TreeGrafter"/>
</dbReference>
<evidence type="ECO:0000256" key="3">
    <source>
        <dbReference type="ARBA" id="ARBA00022692"/>
    </source>
</evidence>
<comment type="subcellular location">
    <subcellularLocation>
        <location evidence="1">Endomembrane system</location>
        <topology evidence="1">Multi-pass membrane protein</topology>
    </subcellularLocation>
</comment>
<feature type="domain" description="Major facilitator superfamily (MFS) profile" evidence="8">
    <location>
        <begin position="79"/>
        <end position="564"/>
    </location>
</feature>
<feature type="transmembrane region" description="Helical" evidence="7">
    <location>
        <begin position="470"/>
        <end position="491"/>
    </location>
</feature>
<evidence type="ECO:0000313" key="9">
    <source>
        <dbReference type="EMBL" id="KXX77309.1"/>
    </source>
</evidence>
<dbReference type="InterPro" id="IPR036259">
    <property type="entry name" value="MFS_trans_sf"/>
</dbReference>
<keyword evidence="5 7" id="KW-0472">Membrane</keyword>
<feature type="compositionally biased region" description="Acidic residues" evidence="6">
    <location>
        <begin position="46"/>
        <end position="62"/>
    </location>
</feature>
<evidence type="ECO:0000313" key="10">
    <source>
        <dbReference type="Proteomes" id="UP000078237"/>
    </source>
</evidence>
<feature type="transmembrane region" description="Helical" evidence="7">
    <location>
        <begin position="401"/>
        <end position="420"/>
    </location>
</feature>
<proteinExistence type="predicted"/>
<feature type="transmembrane region" description="Helical" evidence="7">
    <location>
        <begin position="230"/>
        <end position="253"/>
    </location>
</feature>
<reference evidence="9 10" key="1">
    <citation type="journal article" date="2016" name="Genome Announc.">
        <title>Genome Sequence of Madurella mycetomatis mm55, Isolated from a Human Mycetoma Case in Sudan.</title>
        <authorList>
            <person name="Smit S."/>
            <person name="Derks M.F."/>
            <person name="Bervoets S."/>
            <person name="Fahal A."/>
            <person name="van Leeuwen W."/>
            <person name="van Belkum A."/>
            <person name="van de Sande W.W."/>
        </authorList>
    </citation>
    <scope>NUCLEOTIDE SEQUENCE [LARGE SCALE GENOMIC DNA]</scope>
    <source>
        <strain evidence="10">mm55</strain>
    </source>
</reference>
<dbReference type="OrthoDB" id="3437016at2759"/>
<dbReference type="GO" id="GO:0012505">
    <property type="term" value="C:endomembrane system"/>
    <property type="evidence" value="ECO:0007669"/>
    <property type="project" value="UniProtKB-SubCell"/>
</dbReference>
<feature type="transmembrane region" description="Helical" evidence="7">
    <location>
        <begin position="541"/>
        <end position="560"/>
    </location>
</feature>
<keyword evidence="3 7" id="KW-0812">Transmembrane</keyword>
<comment type="caution">
    <text evidence="9">The sequence shown here is derived from an EMBL/GenBank/DDBJ whole genome shotgun (WGS) entry which is preliminary data.</text>
</comment>
<dbReference type="GO" id="GO:0015174">
    <property type="term" value="F:basic amino acid transmembrane transporter activity"/>
    <property type="evidence" value="ECO:0007669"/>
    <property type="project" value="TreeGrafter"/>
</dbReference>
<keyword evidence="2" id="KW-0813">Transport</keyword>
<evidence type="ECO:0000256" key="2">
    <source>
        <dbReference type="ARBA" id="ARBA00022448"/>
    </source>
</evidence>
<feature type="transmembrane region" description="Helical" evidence="7">
    <location>
        <begin position="169"/>
        <end position="189"/>
    </location>
</feature>
<dbReference type="PROSITE" id="PS50850">
    <property type="entry name" value="MFS"/>
    <property type="match status" value="1"/>
</dbReference>
<feature type="transmembrane region" description="Helical" evidence="7">
    <location>
        <begin position="338"/>
        <end position="361"/>
    </location>
</feature>
<dbReference type="Gene3D" id="1.20.1250.20">
    <property type="entry name" value="MFS general substrate transporter like domains"/>
    <property type="match status" value="2"/>
</dbReference>
<organism evidence="9 10">
    <name type="scientific">Madurella mycetomatis</name>
    <dbReference type="NCBI Taxonomy" id="100816"/>
    <lineage>
        <taxon>Eukaryota</taxon>
        <taxon>Fungi</taxon>
        <taxon>Dikarya</taxon>
        <taxon>Ascomycota</taxon>
        <taxon>Pezizomycotina</taxon>
        <taxon>Sordariomycetes</taxon>
        <taxon>Sordariomycetidae</taxon>
        <taxon>Sordariales</taxon>
        <taxon>Sordariales incertae sedis</taxon>
        <taxon>Madurella</taxon>
    </lineage>
</organism>
<feature type="transmembrane region" description="Helical" evidence="7">
    <location>
        <begin position="440"/>
        <end position="458"/>
    </location>
</feature>
<feature type="transmembrane region" description="Helical" evidence="7">
    <location>
        <begin position="373"/>
        <end position="394"/>
    </location>
</feature>
<dbReference type="Pfam" id="PF07690">
    <property type="entry name" value="MFS_1"/>
    <property type="match status" value="1"/>
</dbReference>
<keyword evidence="10" id="KW-1185">Reference proteome</keyword>
<dbReference type="InterPro" id="IPR020846">
    <property type="entry name" value="MFS_dom"/>
</dbReference>
<evidence type="ECO:0000256" key="5">
    <source>
        <dbReference type="ARBA" id="ARBA00023136"/>
    </source>
</evidence>
<feature type="transmembrane region" description="Helical" evidence="7">
    <location>
        <begin position="265"/>
        <end position="288"/>
    </location>
</feature>
<feature type="transmembrane region" description="Helical" evidence="7">
    <location>
        <begin position="113"/>
        <end position="132"/>
    </location>
</feature>
<dbReference type="AlphaFoldDB" id="A0A175W1J7"/>
<evidence type="ECO:0000256" key="4">
    <source>
        <dbReference type="ARBA" id="ARBA00022989"/>
    </source>
</evidence>
<sequence>MTSGFGPAPELSSGPISVPPPSLLETPIVNETTPLLSPPAPKQVEPEEQAEDNDGEQEEEGEMTLLPTTSLSPARLYLTLGTTYVGVFLGAVDASIMATLSAPIASEFRSLSLLSWLAAAYLIANATFQPLSGRLTDIFGRGPGLVFSNAMFALGNLVCGLARDEGGMILGRVIAGVGGGGLMSISTFLASDLVPLKSRGVVQGMGNIAYGSGAMLGGVLGGLINDTSSWGWRLAFLVQVPIVVVSGTLVFFLVDVPPKVSNKSLLARIDFGGSFLTVGFLVLVLLGLNAGGNLVPWTDPLVLTTIPLGLVMLVMLAWWENRAKQPIIPVRLLLHRTVFTACITNFLCTMVMMMIMFYIPLYLQVLGHSTTQAGLRILASSVGVSISSIGCGFIMKKTGKYVGLGVLTLLALIVSMSLNATLNEKSPSWVPFVSMVLHGAGYGGMLTVTLLACIAAVDHSHQAVITSSTYAFRSVGATLGITVASAVYQNILKTRLWDRFGHLPDAAEEIARIRDDLSELGRLPEGWYEGVIQSFMEAFRGVWLTALSLTVLALVSVSLMKQHKLHSNLARQEE</sequence>
<dbReference type="Proteomes" id="UP000078237">
    <property type="component" value="Unassembled WGS sequence"/>
</dbReference>
<feature type="transmembrane region" description="Helical" evidence="7">
    <location>
        <begin position="300"/>
        <end position="318"/>
    </location>
</feature>
<accession>A0A175W1J7</accession>
<dbReference type="SUPFAM" id="SSF103473">
    <property type="entry name" value="MFS general substrate transporter"/>
    <property type="match status" value="1"/>
</dbReference>
<protein>
    <submittedName>
        <fullName evidence="9">Multidrug resistance protein fnx1</fullName>
    </submittedName>
</protein>
<dbReference type="VEuPathDB" id="FungiDB:MMYC01_208539"/>
<feature type="region of interest" description="Disordered" evidence="6">
    <location>
        <begin position="1"/>
        <end position="66"/>
    </location>
</feature>
<keyword evidence="4 7" id="KW-1133">Transmembrane helix</keyword>
<dbReference type="EMBL" id="LCTW02000167">
    <property type="protein sequence ID" value="KXX77309.1"/>
    <property type="molecule type" value="Genomic_DNA"/>
</dbReference>
<feature type="transmembrane region" description="Helical" evidence="7">
    <location>
        <begin position="144"/>
        <end position="163"/>
    </location>
</feature>
<dbReference type="PANTHER" id="PTHR23501:SF191">
    <property type="entry name" value="VACUOLAR BASIC AMINO ACID TRANSPORTER 4"/>
    <property type="match status" value="1"/>
</dbReference>